<evidence type="ECO:0000313" key="3">
    <source>
        <dbReference type="Proteomes" id="UP000215158"/>
    </source>
</evidence>
<dbReference type="KEGG" id="parb:CJU94_27330"/>
<feature type="region of interest" description="Disordered" evidence="1">
    <location>
        <begin position="1"/>
        <end position="30"/>
    </location>
</feature>
<organism evidence="2 3">
    <name type="scientific">Paraburkholderia aromaticivorans</name>
    <dbReference type="NCBI Taxonomy" id="2026199"/>
    <lineage>
        <taxon>Bacteria</taxon>
        <taxon>Pseudomonadati</taxon>
        <taxon>Pseudomonadota</taxon>
        <taxon>Betaproteobacteria</taxon>
        <taxon>Burkholderiales</taxon>
        <taxon>Burkholderiaceae</taxon>
        <taxon>Paraburkholderia</taxon>
    </lineage>
</organism>
<reference evidence="2 3" key="1">
    <citation type="submission" date="2017-08" db="EMBL/GenBank/DDBJ databases">
        <title>Identification and genetic characteristics of simultaneous BTEX- and naphthalene-degrading Paraburkholderia sp. BN5 isolated from petroleum-contaminated soil.</title>
        <authorList>
            <person name="Lee Y."/>
            <person name="Jeon C.O."/>
        </authorList>
    </citation>
    <scope>NUCLEOTIDE SEQUENCE [LARGE SCALE GENOMIC DNA]</scope>
    <source>
        <strain evidence="2 3">BN5</strain>
    </source>
</reference>
<dbReference type="EMBL" id="CP022990">
    <property type="protein sequence ID" value="ASW01852.1"/>
    <property type="molecule type" value="Genomic_DNA"/>
</dbReference>
<evidence type="ECO:0000313" key="2">
    <source>
        <dbReference type="EMBL" id="ASW01852.1"/>
    </source>
</evidence>
<dbReference type="GO" id="GO:0000287">
    <property type="term" value="F:magnesium ion binding"/>
    <property type="evidence" value="ECO:0007669"/>
    <property type="project" value="InterPro"/>
</dbReference>
<accession>A0A248VTL4</accession>
<gene>
    <name evidence="2" type="ORF">CJU94_27330</name>
</gene>
<dbReference type="GO" id="GO:0008897">
    <property type="term" value="F:holo-[acyl-carrier-protein] synthase activity"/>
    <property type="evidence" value="ECO:0007669"/>
    <property type="project" value="InterPro"/>
</dbReference>
<protein>
    <submittedName>
        <fullName evidence="2">Uncharacterized protein</fullName>
    </submittedName>
</protein>
<dbReference type="InterPro" id="IPR037143">
    <property type="entry name" value="4-PPantetheinyl_Trfase_dom_sf"/>
</dbReference>
<dbReference type="OrthoDB" id="8997880at2"/>
<sequence length="291" mass="31247">MSLEPDQVCPATLRGSGSGSGSLSGSGTARELEGAVERIAEGAAGHTAVHALRIADTAVAAPAFRCHPLTRNRPYDVTAPRGGELHLWRFRCEWLPVPVQEGDSWLSKTERERARLHPNAALRKRFVGARVVVRWIVGNLFDTAPHAVDLQDDGNEKLRARHPGDGRGITIDIAYGGIWIMIGVASATLGLGVVVPSPGAAPDETPQASRRRARYASLCNALRYAPVDIDTEMLFSPTATGAFDLAEYGRWHVLDVPMAGKIRAAVAVAQPLIQVHTFGWPKTLVFGDAIA</sequence>
<evidence type="ECO:0000256" key="1">
    <source>
        <dbReference type="SAM" id="MobiDB-lite"/>
    </source>
</evidence>
<name>A0A248VTL4_9BURK</name>
<dbReference type="Gene3D" id="3.90.470.20">
    <property type="entry name" value="4'-phosphopantetheinyl transferase domain"/>
    <property type="match status" value="1"/>
</dbReference>
<keyword evidence="3" id="KW-1185">Reference proteome</keyword>
<proteinExistence type="predicted"/>
<dbReference type="Proteomes" id="UP000215158">
    <property type="component" value="Chromosome 2"/>
</dbReference>
<dbReference type="AlphaFoldDB" id="A0A248VTL4"/>